<evidence type="ECO:0000256" key="1">
    <source>
        <dbReference type="ARBA" id="ARBA00022741"/>
    </source>
</evidence>
<name>A0ABN9W1N0_9DINO</name>
<reference evidence="4" key="1">
    <citation type="submission" date="2023-10" db="EMBL/GenBank/DDBJ databases">
        <authorList>
            <person name="Chen Y."/>
            <person name="Shah S."/>
            <person name="Dougan E. K."/>
            <person name="Thang M."/>
            <person name="Chan C."/>
        </authorList>
    </citation>
    <scope>NUCLEOTIDE SEQUENCE [LARGE SCALE GENOMIC DNA]</scope>
</reference>
<dbReference type="InterPro" id="IPR027417">
    <property type="entry name" value="P-loop_NTPase"/>
</dbReference>
<feature type="region of interest" description="Disordered" evidence="3">
    <location>
        <begin position="307"/>
        <end position="365"/>
    </location>
</feature>
<dbReference type="Pfam" id="PF00025">
    <property type="entry name" value="Arf"/>
    <property type="match status" value="1"/>
</dbReference>
<dbReference type="InterPro" id="IPR006689">
    <property type="entry name" value="Small_GTPase_ARF/SAR"/>
</dbReference>
<dbReference type="PANTHER" id="PTHR11711">
    <property type="entry name" value="ADP RIBOSYLATION FACTOR-RELATED"/>
    <property type="match status" value="1"/>
</dbReference>
<protein>
    <submittedName>
        <fullName evidence="4">Uncharacterized protein</fullName>
    </submittedName>
</protein>
<proteinExistence type="predicted"/>
<evidence type="ECO:0000313" key="5">
    <source>
        <dbReference type="Proteomes" id="UP001189429"/>
    </source>
</evidence>
<keyword evidence="2" id="KW-0342">GTP-binding</keyword>
<evidence type="ECO:0000256" key="3">
    <source>
        <dbReference type="SAM" id="MobiDB-lite"/>
    </source>
</evidence>
<dbReference type="SUPFAM" id="SSF52540">
    <property type="entry name" value="P-loop containing nucleoside triphosphate hydrolases"/>
    <property type="match status" value="1"/>
</dbReference>
<organism evidence="4 5">
    <name type="scientific">Prorocentrum cordatum</name>
    <dbReference type="NCBI Taxonomy" id="2364126"/>
    <lineage>
        <taxon>Eukaryota</taxon>
        <taxon>Sar</taxon>
        <taxon>Alveolata</taxon>
        <taxon>Dinophyceae</taxon>
        <taxon>Prorocentrales</taxon>
        <taxon>Prorocentraceae</taxon>
        <taxon>Prorocentrum</taxon>
    </lineage>
</organism>
<keyword evidence="5" id="KW-1185">Reference proteome</keyword>
<dbReference type="InterPro" id="IPR024156">
    <property type="entry name" value="Small_GTPase_ARF"/>
</dbReference>
<evidence type="ECO:0000256" key="2">
    <source>
        <dbReference type="ARBA" id="ARBA00023134"/>
    </source>
</evidence>
<sequence>MDQVKDEIFLLEREPDLAGLPMIVYANKQDLPGARSAAQLADILDLQKLSRPWTCQQTSALLGEGLYEGLDWLSAAIRDPRPCRAPPFAAGAPEERARLDYDPSQSESLRRFGAIQHRTQCPFARRAKLWSGKPGDPAASAAALGEFVRRSEAGEALDGFVLELASADAKGDVASFGRSVRVALTELSDRDPQLDGCMRKKYIGERGWCFRFAGATFFVTSFAPCYPASSPRFSFGSESAFVLLQPERSFARHNLCDNHVEVQSPPSIRDKVRAAFRDAGRPYYLPPTTRYAPAPYIVRPARERDPPFEWWQDDADGATKDDADGATTAGSETGSHGQLDEPSSSPFCRGGSASDDADGVTTAGS</sequence>
<keyword evidence="1" id="KW-0547">Nucleotide-binding</keyword>
<dbReference type="EMBL" id="CAUYUJ010017949">
    <property type="protein sequence ID" value="CAK0879399.1"/>
    <property type="molecule type" value="Genomic_DNA"/>
</dbReference>
<accession>A0ABN9W1N0</accession>
<dbReference type="Gene3D" id="3.40.50.300">
    <property type="entry name" value="P-loop containing nucleotide triphosphate hydrolases"/>
    <property type="match status" value="1"/>
</dbReference>
<evidence type="ECO:0000313" key="4">
    <source>
        <dbReference type="EMBL" id="CAK0879399.1"/>
    </source>
</evidence>
<feature type="compositionally biased region" description="Polar residues" evidence="3">
    <location>
        <begin position="331"/>
        <end position="346"/>
    </location>
</feature>
<comment type="caution">
    <text evidence="4">The sequence shown here is derived from an EMBL/GenBank/DDBJ whole genome shotgun (WGS) entry which is preliminary data.</text>
</comment>
<gene>
    <name evidence="4" type="ORF">PCOR1329_LOCUS62839</name>
</gene>
<dbReference type="Proteomes" id="UP001189429">
    <property type="component" value="Unassembled WGS sequence"/>
</dbReference>